<reference evidence="1" key="2">
    <citation type="journal article" date="2021" name="PeerJ">
        <title>Extensive microbial diversity within the chicken gut microbiome revealed by metagenomics and culture.</title>
        <authorList>
            <person name="Gilroy R."/>
            <person name="Ravi A."/>
            <person name="Getino M."/>
            <person name="Pursley I."/>
            <person name="Horton D.L."/>
            <person name="Alikhan N.F."/>
            <person name="Baker D."/>
            <person name="Gharbi K."/>
            <person name="Hall N."/>
            <person name="Watson M."/>
            <person name="Adriaenssens E.M."/>
            <person name="Foster-Nyarko E."/>
            <person name="Jarju S."/>
            <person name="Secka A."/>
            <person name="Antonio M."/>
            <person name="Oren A."/>
            <person name="Chaudhuri R.R."/>
            <person name="La Ragione R."/>
            <person name="Hildebrand F."/>
            <person name="Pallen M.J."/>
        </authorList>
    </citation>
    <scope>NUCLEOTIDE SEQUENCE</scope>
    <source>
        <strain evidence="1">ChiBcec2-4451</strain>
    </source>
</reference>
<dbReference type="AlphaFoldDB" id="A0A9D1T609"/>
<organism evidence="1 2">
    <name type="scientific">Candidatus Pullilachnospira stercoravium</name>
    <dbReference type="NCBI Taxonomy" id="2840913"/>
    <lineage>
        <taxon>Bacteria</taxon>
        <taxon>Bacillati</taxon>
        <taxon>Bacillota</taxon>
        <taxon>Clostridia</taxon>
        <taxon>Lachnospirales</taxon>
        <taxon>Lachnospiraceae</taxon>
        <taxon>Lachnospiraceae incertae sedis</taxon>
        <taxon>Candidatus Pullilachnospira</taxon>
    </lineage>
</organism>
<dbReference type="EMBL" id="DVON01000138">
    <property type="protein sequence ID" value="HIV12716.1"/>
    <property type="molecule type" value="Genomic_DNA"/>
</dbReference>
<reference evidence="1" key="1">
    <citation type="submission" date="2020-10" db="EMBL/GenBank/DDBJ databases">
        <authorList>
            <person name="Gilroy R."/>
        </authorList>
    </citation>
    <scope>NUCLEOTIDE SEQUENCE</scope>
    <source>
        <strain evidence="1">ChiBcec2-4451</strain>
    </source>
</reference>
<dbReference type="InterPro" id="IPR011330">
    <property type="entry name" value="Glyco_hydro/deAcase_b/a-brl"/>
</dbReference>
<evidence type="ECO:0000313" key="1">
    <source>
        <dbReference type="EMBL" id="HIV12716.1"/>
    </source>
</evidence>
<dbReference type="SUPFAM" id="SSF88713">
    <property type="entry name" value="Glycoside hydrolase/deacetylase"/>
    <property type="match status" value="1"/>
</dbReference>
<comment type="caution">
    <text evidence="1">The sequence shown here is derived from an EMBL/GenBank/DDBJ whole genome shotgun (WGS) entry which is preliminary data.</text>
</comment>
<dbReference type="Proteomes" id="UP000886723">
    <property type="component" value="Unassembled WGS sequence"/>
</dbReference>
<dbReference type="GO" id="GO:0016787">
    <property type="term" value="F:hydrolase activity"/>
    <property type="evidence" value="ECO:0007669"/>
    <property type="project" value="UniProtKB-KW"/>
</dbReference>
<gene>
    <name evidence="1" type="ORF">IAA63_06205</name>
</gene>
<protein>
    <submittedName>
        <fullName evidence="1">Glycoside hydrolase</fullName>
    </submittedName>
</protein>
<proteinExistence type="predicted"/>
<sequence>MIKKIILVFKTHFDIGFTDLAENVIDNYATSMLDQVLETCEATADMGRQKYVWTMPSWPLAVMLQRSSGSRKERLEKLIDQGQIVWHALPFTSHFDFCGLQDYRYGFKFAR</sequence>
<evidence type="ECO:0000313" key="2">
    <source>
        <dbReference type="Proteomes" id="UP000886723"/>
    </source>
</evidence>
<accession>A0A9D1T609</accession>
<name>A0A9D1T609_9FIRM</name>
<keyword evidence="1" id="KW-0378">Hydrolase</keyword>
<feature type="non-terminal residue" evidence="1">
    <location>
        <position position="111"/>
    </location>
</feature>
<dbReference type="GO" id="GO:0005975">
    <property type="term" value="P:carbohydrate metabolic process"/>
    <property type="evidence" value="ECO:0007669"/>
    <property type="project" value="InterPro"/>
</dbReference>